<sequence>MGCDGELRMSQFVANAEADVAVCAAANDRRCLDEYMLPQPRKWCRAGRFDRGFGHGIA</sequence>
<dbReference type="EMBL" id="FBWC01000014">
    <property type="protein sequence ID" value="CUX29203.1"/>
    <property type="molecule type" value="Genomic_DNA"/>
</dbReference>
<gene>
    <name evidence="1" type="ORF">AGR4C_Cc50263</name>
</gene>
<organism evidence="1 2">
    <name type="scientific">Agrobacterium tumefaciens str. Kerr 14</name>
    <dbReference type="NCBI Taxonomy" id="1183424"/>
    <lineage>
        <taxon>Bacteria</taxon>
        <taxon>Pseudomonadati</taxon>
        <taxon>Pseudomonadota</taxon>
        <taxon>Alphaproteobacteria</taxon>
        <taxon>Hyphomicrobiales</taxon>
        <taxon>Rhizobiaceae</taxon>
        <taxon>Rhizobium/Agrobacterium group</taxon>
        <taxon>Agrobacterium</taxon>
        <taxon>Agrobacterium tumefaciens complex</taxon>
    </lineage>
</organism>
<proteinExistence type="predicted"/>
<reference evidence="1 2" key="1">
    <citation type="submission" date="2016-01" db="EMBL/GenBank/DDBJ databases">
        <authorList>
            <person name="Oliw E.H."/>
        </authorList>
    </citation>
    <scope>NUCLEOTIDE SEQUENCE [LARGE SCALE GENOMIC DNA]</scope>
    <source>
        <strain evidence="1 2">Kerr 14</strain>
    </source>
</reference>
<dbReference type="Proteomes" id="UP000191897">
    <property type="component" value="Unassembled WGS sequence"/>
</dbReference>
<evidence type="ECO:0000313" key="2">
    <source>
        <dbReference type="Proteomes" id="UP000191897"/>
    </source>
</evidence>
<protein>
    <submittedName>
        <fullName evidence="1">Uncharacterized protein</fullName>
    </submittedName>
</protein>
<name>A0A1S7Q0J9_AGRTU</name>
<accession>A0A1S7Q0J9</accession>
<dbReference type="AlphaFoldDB" id="A0A1S7Q0J9"/>
<evidence type="ECO:0000313" key="1">
    <source>
        <dbReference type="EMBL" id="CUX29203.1"/>
    </source>
</evidence>